<dbReference type="eggNOG" id="COG1762">
    <property type="taxonomic scope" value="Bacteria"/>
</dbReference>
<evidence type="ECO:0000256" key="1">
    <source>
        <dbReference type="ARBA" id="ARBA00022679"/>
    </source>
</evidence>
<keyword evidence="1" id="KW-0808">Transferase</keyword>
<sequence length="648" mass="74712">MLLPREKQILELLYTGHKEYTTSQIANLLQRSSRTIKADIKKIKDELTGTGCIIYTKTGKGLWLEYSNEGKVYLDNLLLKDENASSFLPETRKYYIALELLRSDKYISMESISEKLFVSKGTIMNDVNKLISFFENFDLKLDKSVKYGMILKGTEFKKRIAEAYVLRKIVVYQGNEILEKLQPFFYNVQLKTIGMIIQNAEEQFDLVISDHSYINCILQFAVMVEHLHQGKSCQGVNTIDKIDNLEWDITKYIVQGIQNYFQIHISSEDENYVYINVVGLKYQNKRIYQNRSLESIRQISPQTFDGIVEIMREVDAVYGEGLSEDEELMISIFIHLNALFARLMNSIYIENPLKKTIKSDLAYEYEIATYISQLLTREHYCLLKEDDICDLALYVGASLKRKKANSLQLYPTVVIVCGSGMSTSQFIEAKIHLAFPNVIIKDTVPLLKTHELNKDDQDFVISTVPLQLEDIEVVVVSPMLGKSDMNRLTEMFEQSREKQSYHYGIYSQLVSHIKENICFFKCDCRSREEVITLLGTRLIMQKYVDEGFIESVLKRENLAPTSIGDGFAIPHSFKGHIVKPGIGFMTLKKPIQWGEEKVQMILMIALDPKNKDSFRVIFGQLASLTKDVDKIQKILDANHYKEFLNAFK</sequence>
<dbReference type="InterPro" id="IPR036634">
    <property type="entry name" value="PRD_sf"/>
</dbReference>
<keyword evidence="2" id="KW-0677">Repeat</keyword>
<feature type="domain" description="PTS EIIA type-2" evidence="6">
    <location>
        <begin position="511"/>
        <end position="648"/>
    </location>
</feature>
<dbReference type="OrthoDB" id="3175596at2"/>
<keyword evidence="3" id="KW-0805">Transcription regulation</keyword>
<dbReference type="InterPro" id="IPR011608">
    <property type="entry name" value="PRD"/>
</dbReference>
<protein>
    <submittedName>
        <fullName evidence="9">Uncharacterized protein</fullName>
    </submittedName>
</protein>
<dbReference type="eggNOG" id="COG3711">
    <property type="taxonomic scope" value="Bacteria"/>
</dbReference>
<dbReference type="Pfam" id="PF00359">
    <property type="entry name" value="PTS_EIIA_2"/>
    <property type="match status" value="1"/>
</dbReference>
<keyword evidence="5" id="KW-0804">Transcription</keyword>
<dbReference type="RefSeq" id="WP_008787383.1">
    <property type="nucleotide sequence ID" value="NZ_AKCB01000001.1"/>
</dbReference>
<dbReference type="Proteomes" id="UP000003157">
    <property type="component" value="Unassembled WGS sequence"/>
</dbReference>
<dbReference type="InterPro" id="IPR007737">
    <property type="entry name" value="Mga_HTH"/>
</dbReference>
<evidence type="ECO:0000313" key="10">
    <source>
        <dbReference type="Proteomes" id="UP000003157"/>
    </source>
</evidence>
<feature type="domain" description="PTS EIIB type-2" evidence="7">
    <location>
        <begin position="411"/>
        <end position="500"/>
    </location>
</feature>
<dbReference type="InterPro" id="IPR002178">
    <property type="entry name" value="PTS_EIIA_type-2_dom"/>
</dbReference>
<dbReference type="GeneID" id="78229321"/>
<dbReference type="Gene3D" id="3.40.50.2300">
    <property type="match status" value="1"/>
</dbReference>
<dbReference type="AlphaFoldDB" id="E7G667"/>
<dbReference type="PROSITE" id="PS51099">
    <property type="entry name" value="PTS_EIIB_TYPE_2"/>
    <property type="match status" value="1"/>
</dbReference>
<dbReference type="SUPFAM" id="SSF55804">
    <property type="entry name" value="Phoshotransferase/anion transport protein"/>
    <property type="match status" value="1"/>
</dbReference>
<dbReference type="Gene3D" id="1.10.10.10">
    <property type="entry name" value="Winged helix-like DNA-binding domain superfamily/Winged helix DNA-binding domain"/>
    <property type="match status" value="2"/>
</dbReference>
<dbReference type="InterPro" id="IPR050661">
    <property type="entry name" value="BglG_antiterminators"/>
</dbReference>
<evidence type="ECO:0000259" key="7">
    <source>
        <dbReference type="PROSITE" id="PS51099"/>
    </source>
</evidence>
<dbReference type="EMBL" id="ADKX01000001">
    <property type="protein sequence ID" value="EFW06718.1"/>
    <property type="molecule type" value="Genomic_DNA"/>
</dbReference>
<dbReference type="SUPFAM" id="SSF63520">
    <property type="entry name" value="PTS-regulatory domain, PRD"/>
    <property type="match status" value="2"/>
</dbReference>
<dbReference type="Pfam" id="PF00874">
    <property type="entry name" value="PRD"/>
    <property type="match status" value="1"/>
</dbReference>
<evidence type="ECO:0000256" key="5">
    <source>
        <dbReference type="ARBA" id="ARBA00023163"/>
    </source>
</evidence>
<dbReference type="Gene3D" id="1.10.1790.10">
    <property type="entry name" value="PRD domain"/>
    <property type="match status" value="2"/>
</dbReference>
<dbReference type="PANTHER" id="PTHR30185:SF18">
    <property type="entry name" value="TRANSCRIPTIONAL REGULATOR MTLR"/>
    <property type="match status" value="1"/>
</dbReference>
<evidence type="ECO:0000256" key="2">
    <source>
        <dbReference type="ARBA" id="ARBA00022737"/>
    </source>
</evidence>
<dbReference type="PROSITE" id="PS51094">
    <property type="entry name" value="PTS_EIIA_TYPE_2"/>
    <property type="match status" value="1"/>
</dbReference>
<organism evidence="9 10">
    <name type="scientific">Coprobacillus cateniformis</name>
    <dbReference type="NCBI Taxonomy" id="100884"/>
    <lineage>
        <taxon>Bacteria</taxon>
        <taxon>Bacillati</taxon>
        <taxon>Bacillota</taxon>
        <taxon>Erysipelotrichia</taxon>
        <taxon>Erysipelotrichales</taxon>
        <taxon>Coprobacillaceae</taxon>
        <taxon>Coprobacillus</taxon>
    </lineage>
</organism>
<dbReference type="InterPro" id="IPR013011">
    <property type="entry name" value="PTS_EIIB_2"/>
</dbReference>
<dbReference type="InterPro" id="IPR036095">
    <property type="entry name" value="PTS_EIIB-like_sf"/>
</dbReference>
<evidence type="ECO:0000259" key="8">
    <source>
        <dbReference type="PROSITE" id="PS51372"/>
    </source>
</evidence>
<dbReference type="InterPro" id="IPR016152">
    <property type="entry name" value="PTrfase/Anion_transptr"/>
</dbReference>
<evidence type="ECO:0000259" key="6">
    <source>
        <dbReference type="PROSITE" id="PS51094"/>
    </source>
</evidence>
<dbReference type="InterPro" id="IPR013196">
    <property type="entry name" value="HTH_11"/>
</dbReference>
<evidence type="ECO:0000256" key="3">
    <source>
        <dbReference type="ARBA" id="ARBA00023015"/>
    </source>
</evidence>
<proteinExistence type="predicted"/>
<dbReference type="CDD" id="cd00211">
    <property type="entry name" value="PTS_IIA_fru"/>
    <property type="match status" value="1"/>
</dbReference>
<comment type="caution">
    <text evidence="9">The sequence shown here is derived from an EMBL/GenBank/DDBJ whole genome shotgun (WGS) entry which is preliminary data.</text>
</comment>
<gene>
    <name evidence="9" type="ORF">HMPREF9488_00255</name>
</gene>
<dbReference type="GO" id="GO:0006355">
    <property type="term" value="P:regulation of DNA-templated transcription"/>
    <property type="evidence" value="ECO:0007669"/>
    <property type="project" value="InterPro"/>
</dbReference>
<name>E7G667_9FIRM</name>
<dbReference type="Pfam" id="PF08279">
    <property type="entry name" value="HTH_11"/>
    <property type="match status" value="1"/>
</dbReference>
<dbReference type="Pfam" id="PF05043">
    <property type="entry name" value="Mga"/>
    <property type="match status" value="1"/>
</dbReference>
<dbReference type="SUPFAM" id="SSF52794">
    <property type="entry name" value="PTS system IIB component-like"/>
    <property type="match status" value="1"/>
</dbReference>
<accession>E7G667</accession>
<feature type="domain" description="PRD" evidence="8">
    <location>
        <begin position="298"/>
        <end position="405"/>
    </location>
</feature>
<dbReference type="PANTHER" id="PTHR30185">
    <property type="entry name" value="CRYPTIC BETA-GLUCOSIDE BGL OPERON ANTITERMINATOR"/>
    <property type="match status" value="1"/>
</dbReference>
<dbReference type="HOGENOM" id="CLU_013442_5_1_9"/>
<dbReference type="GO" id="GO:0008982">
    <property type="term" value="F:protein-N(PI)-phosphohistidine-sugar phosphotransferase activity"/>
    <property type="evidence" value="ECO:0007669"/>
    <property type="project" value="InterPro"/>
</dbReference>
<dbReference type="CDD" id="cd05568">
    <property type="entry name" value="PTS_IIB_bgl_like"/>
    <property type="match status" value="1"/>
</dbReference>
<keyword evidence="4" id="KW-0010">Activator</keyword>
<dbReference type="STRING" id="100884.GCA_000269565_01445"/>
<keyword evidence="10" id="KW-1185">Reference proteome</keyword>
<evidence type="ECO:0000256" key="4">
    <source>
        <dbReference type="ARBA" id="ARBA00023159"/>
    </source>
</evidence>
<dbReference type="GO" id="GO:0009401">
    <property type="term" value="P:phosphoenolpyruvate-dependent sugar phosphotransferase system"/>
    <property type="evidence" value="ECO:0007669"/>
    <property type="project" value="InterPro"/>
</dbReference>
<evidence type="ECO:0000313" key="9">
    <source>
        <dbReference type="EMBL" id="EFW06718.1"/>
    </source>
</evidence>
<feature type="domain" description="PRD" evidence="8">
    <location>
        <begin position="184"/>
        <end position="287"/>
    </location>
</feature>
<reference evidence="9 10" key="1">
    <citation type="submission" date="2010-12" db="EMBL/GenBank/DDBJ databases">
        <title>The Genome Sequence of Coprobacillus sp. strain 29_1.</title>
        <authorList>
            <consortium name="The Broad Institute Genome Sequencing Platform"/>
            <person name="Earl A."/>
            <person name="Ward D."/>
            <person name="Feldgarden M."/>
            <person name="Gevers D."/>
            <person name="Daigneault M."/>
            <person name="Sibley C.D."/>
            <person name="White A."/>
            <person name="Strauss J."/>
            <person name="Allen-Vercoe E."/>
            <person name="Young S.K."/>
            <person name="Zeng Q."/>
            <person name="Gargeya S."/>
            <person name="Fitzgerald M."/>
            <person name="Haas B."/>
            <person name="Abouelleil A."/>
            <person name="Alvarado L."/>
            <person name="Arachchi H.M."/>
            <person name="Berlin A."/>
            <person name="Brown A."/>
            <person name="Chapman S.B."/>
            <person name="Chen Z."/>
            <person name="Dunbar C."/>
            <person name="Freedman E."/>
            <person name="Gearin G."/>
            <person name="Gellesch M."/>
            <person name="Goldberg J."/>
            <person name="Griggs A."/>
            <person name="Gujja S."/>
            <person name="Heilman E."/>
            <person name="Heiman D."/>
            <person name="Howarth C."/>
            <person name="Larson L."/>
            <person name="Lui A."/>
            <person name="MacDonald P.J.P."/>
            <person name="Mehta T."/>
            <person name="Montmayeur A."/>
            <person name="Murphy C."/>
            <person name="Neiman D."/>
            <person name="Pearson M."/>
            <person name="Priest M."/>
            <person name="Roberts A."/>
            <person name="Saif S."/>
            <person name="Shea T."/>
            <person name="Shenoy N."/>
            <person name="Sisk P."/>
            <person name="Stolte C."/>
            <person name="Sykes S."/>
            <person name="White J."/>
            <person name="Yandava C."/>
            <person name="Nusbaum C."/>
            <person name="Birren B."/>
        </authorList>
    </citation>
    <scope>NUCLEOTIDE SEQUENCE [LARGE SCALE GENOMIC DNA]</scope>
    <source>
        <strain evidence="9 10">29_1</strain>
    </source>
</reference>
<dbReference type="InterPro" id="IPR036388">
    <property type="entry name" value="WH-like_DNA-bd_sf"/>
</dbReference>
<dbReference type="Gene3D" id="3.40.930.10">
    <property type="entry name" value="Mannitol-specific EII, Chain A"/>
    <property type="match status" value="1"/>
</dbReference>
<dbReference type="PROSITE" id="PS51372">
    <property type="entry name" value="PRD_2"/>
    <property type="match status" value="2"/>
</dbReference>